<dbReference type="AlphaFoldDB" id="A0A0V0T213"/>
<sequence>MSSSILDSSLKYTRGAFTVMRSSLVQSFTENCLLRGV</sequence>
<dbReference type="Proteomes" id="UP000055048">
    <property type="component" value="Unassembled WGS sequence"/>
</dbReference>
<evidence type="ECO:0000313" key="1">
    <source>
        <dbReference type="EMBL" id="KRX32885.1"/>
    </source>
</evidence>
<accession>A0A0V0T213</accession>
<evidence type="ECO:0000313" key="2">
    <source>
        <dbReference type="Proteomes" id="UP000055048"/>
    </source>
</evidence>
<protein>
    <submittedName>
        <fullName evidence="1">Uncharacterized protein</fullName>
    </submittedName>
</protein>
<dbReference type="EMBL" id="JYDJ01001006">
    <property type="protein sequence ID" value="KRX32885.1"/>
    <property type="molecule type" value="Genomic_DNA"/>
</dbReference>
<gene>
    <name evidence="1" type="ORF">T05_12535</name>
</gene>
<keyword evidence="2" id="KW-1185">Reference proteome</keyword>
<organism evidence="1 2">
    <name type="scientific">Trichinella murrelli</name>
    <dbReference type="NCBI Taxonomy" id="144512"/>
    <lineage>
        <taxon>Eukaryota</taxon>
        <taxon>Metazoa</taxon>
        <taxon>Ecdysozoa</taxon>
        <taxon>Nematoda</taxon>
        <taxon>Enoplea</taxon>
        <taxon>Dorylaimia</taxon>
        <taxon>Trichinellida</taxon>
        <taxon>Trichinellidae</taxon>
        <taxon>Trichinella</taxon>
    </lineage>
</organism>
<reference evidence="1 2" key="1">
    <citation type="submission" date="2015-01" db="EMBL/GenBank/DDBJ databases">
        <title>Evolution of Trichinella species and genotypes.</title>
        <authorList>
            <person name="Korhonen P.K."/>
            <person name="Edoardo P."/>
            <person name="Giuseppe L.R."/>
            <person name="Gasser R.B."/>
        </authorList>
    </citation>
    <scope>NUCLEOTIDE SEQUENCE [LARGE SCALE GENOMIC DNA]</scope>
    <source>
        <strain evidence="1">ISS417</strain>
    </source>
</reference>
<name>A0A0V0T213_9BILA</name>
<comment type="caution">
    <text evidence="1">The sequence shown here is derived from an EMBL/GenBank/DDBJ whole genome shotgun (WGS) entry which is preliminary data.</text>
</comment>
<proteinExistence type="predicted"/>